<dbReference type="PANTHER" id="PTHR46929:SF11">
    <property type="entry name" value="MYB_SANT-LIKE DNA-BINDING DOMAIN PROTEIN"/>
    <property type="match status" value="1"/>
</dbReference>
<feature type="domain" description="Myb/SANT-like" evidence="2">
    <location>
        <begin position="215"/>
        <end position="309"/>
    </location>
</feature>
<reference evidence="4" key="1">
    <citation type="submission" date="2016-04" db="EMBL/GenBank/DDBJ databases">
        <title>Cephalotus genome sequencing.</title>
        <authorList>
            <person name="Fukushima K."/>
            <person name="Hasebe M."/>
            <person name="Fang X."/>
        </authorList>
    </citation>
    <scope>NUCLEOTIDE SEQUENCE [LARGE SCALE GENOMIC DNA]</scope>
    <source>
        <strain evidence="4">cv. St1</strain>
    </source>
</reference>
<comment type="caution">
    <text evidence="3">The sequence shown here is derived from an EMBL/GenBank/DDBJ whole genome shotgun (WGS) entry which is preliminary data.</text>
</comment>
<accession>A0A1Q3AMM3</accession>
<feature type="region of interest" description="Disordered" evidence="1">
    <location>
        <begin position="149"/>
        <end position="170"/>
    </location>
</feature>
<dbReference type="AlphaFoldDB" id="A0A1Q3AMM3"/>
<evidence type="ECO:0000256" key="1">
    <source>
        <dbReference type="SAM" id="MobiDB-lite"/>
    </source>
</evidence>
<dbReference type="InterPro" id="IPR024752">
    <property type="entry name" value="Myb/SANT-like_dom"/>
</dbReference>
<sequence length="319" mass="37112">MGIRAGNSSERLRTIWTPEMDRYFIDLMLEQVNKGHRLDDHLFSKRAWMHMTSSFNEKFAFQCEKDVLKNRYKTLRNLYKSVKKLLTHQGFSWDGKRRMVTAENVIWDQYIKAHPDARPFRIKTIPYYSDLRLIYGDATIEQKGDNVLELSPQSGENERTAANQSGTGSEGAVEAFHDVTVAEAGIPMSKEVVDDTQLAMLNVAGITASGRSRTNWQPPMDRYFIDLMVDQVHKGNQIDGIFRKQAWMEMIASFNTKFGFSYNLDVLKNRYKSLRRQYNVITSLLDLNGFAWDDARQMVIADDYVWQDYIKVWTCEHMV</sequence>
<dbReference type="Pfam" id="PF12776">
    <property type="entry name" value="Myb_DNA-bind_3"/>
    <property type="match status" value="2"/>
</dbReference>
<proteinExistence type="predicted"/>
<dbReference type="FunCoup" id="A0A1Q3AMM3">
    <property type="interactions" value="134"/>
</dbReference>
<dbReference type="EMBL" id="BDDD01000011">
    <property type="protein sequence ID" value="GAV57001.1"/>
    <property type="molecule type" value="Genomic_DNA"/>
</dbReference>
<feature type="compositionally biased region" description="Polar residues" evidence="1">
    <location>
        <begin position="151"/>
        <end position="167"/>
    </location>
</feature>
<name>A0A1Q3AMM3_CEPFO</name>
<keyword evidence="4" id="KW-1185">Reference proteome</keyword>
<evidence type="ECO:0000313" key="3">
    <source>
        <dbReference type="EMBL" id="GAV57001.1"/>
    </source>
</evidence>
<organism evidence="3 4">
    <name type="scientific">Cephalotus follicularis</name>
    <name type="common">Albany pitcher plant</name>
    <dbReference type="NCBI Taxonomy" id="3775"/>
    <lineage>
        <taxon>Eukaryota</taxon>
        <taxon>Viridiplantae</taxon>
        <taxon>Streptophyta</taxon>
        <taxon>Embryophyta</taxon>
        <taxon>Tracheophyta</taxon>
        <taxon>Spermatophyta</taxon>
        <taxon>Magnoliopsida</taxon>
        <taxon>eudicotyledons</taxon>
        <taxon>Gunneridae</taxon>
        <taxon>Pentapetalae</taxon>
        <taxon>rosids</taxon>
        <taxon>fabids</taxon>
        <taxon>Oxalidales</taxon>
        <taxon>Cephalotaceae</taxon>
        <taxon>Cephalotus</taxon>
    </lineage>
</organism>
<evidence type="ECO:0000313" key="4">
    <source>
        <dbReference type="Proteomes" id="UP000187406"/>
    </source>
</evidence>
<evidence type="ECO:0000259" key="2">
    <source>
        <dbReference type="Pfam" id="PF12776"/>
    </source>
</evidence>
<dbReference type="OrthoDB" id="1937145at2759"/>
<feature type="domain" description="Myb/SANT-like" evidence="2">
    <location>
        <begin position="16"/>
        <end position="110"/>
    </location>
</feature>
<protein>
    <submittedName>
        <fullName evidence="3">Myb_DNA-bind_3 domain-containing protein</fullName>
    </submittedName>
</protein>
<gene>
    <name evidence="3" type="ORF">CFOL_v3_00540</name>
</gene>
<dbReference type="InParanoid" id="A0A1Q3AMM3"/>
<feature type="non-terminal residue" evidence="3">
    <location>
        <position position="319"/>
    </location>
</feature>
<dbReference type="Proteomes" id="UP000187406">
    <property type="component" value="Unassembled WGS sequence"/>
</dbReference>
<dbReference type="PANTHER" id="PTHR46929">
    <property type="entry name" value="EXPRESSED PROTEIN"/>
    <property type="match status" value="1"/>
</dbReference>